<reference evidence="5 6" key="1">
    <citation type="submission" date="2019-06" db="EMBL/GenBank/DDBJ databases">
        <title>Whole genome shotgun sequence of Brevibacillus reuszeri NBRC 15719.</title>
        <authorList>
            <person name="Hosoyama A."/>
            <person name="Uohara A."/>
            <person name="Ohji S."/>
            <person name="Ichikawa N."/>
        </authorList>
    </citation>
    <scope>NUCLEOTIDE SEQUENCE [LARGE SCALE GENOMIC DNA]</scope>
    <source>
        <strain evidence="5 6">NBRC 15719</strain>
    </source>
</reference>
<keyword evidence="6" id="KW-1185">Reference proteome</keyword>
<evidence type="ECO:0000313" key="5">
    <source>
        <dbReference type="EMBL" id="GED70684.1"/>
    </source>
</evidence>
<dbReference type="EMBL" id="BJON01000016">
    <property type="protein sequence ID" value="GED70684.1"/>
    <property type="molecule type" value="Genomic_DNA"/>
</dbReference>
<dbReference type="RefSeq" id="WP_084765812.1">
    <property type="nucleotide sequence ID" value="NZ_BJON01000016.1"/>
</dbReference>
<dbReference type="PANTHER" id="PTHR42951">
    <property type="entry name" value="METALLO-BETA-LACTAMASE DOMAIN-CONTAINING"/>
    <property type="match status" value="1"/>
</dbReference>
<accession>A0ABQ0TS85</accession>
<comment type="catalytic activity">
    <reaction evidence="1">
        <text>3',5'-cyclic CMP + H2O = CMP + H(+)</text>
        <dbReference type="Rhea" id="RHEA:72675"/>
        <dbReference type="ChEBI" id="CHEBI:15377"/>
        <dbReference type="ChEBI" id="CHEBI:15378"/>
        <dbReference type="ChEBI" id="CHEBI:58003"/>
        <dbReference type="ChEBI" id="CHEBI:60377"/>
    </reaction>
    <physiologicalReaction direction="left-to-right" evidence="1">
        <dbReference type="Rhea" id="RHEA:72676"/>
    </physiologicalReaction>
</comment>
<dbReference type="Gene3D" id="3.60.15.10">
    <property type="entry name" value="Ribonuclease Z/Hydroxyacylglutathione hydrolase-like"/>
    <property type="match status" value="1"/>
</dbReference>
<comment type="function">
    <text evidence="2">Counteracts the endogenous Pycsar antiviral defense system. Phosphodiesterase that enables metal-dependent hydrolysis of host cyclic nucleotide Pycsar defense signals such as cCMP and cUMP.</text>
</comment>
<organism evidence="5 6">
    <name type="scientific">Brevibacillus reuszeri</name>
    <dbReference type="NCBI Taxonomy" id="54915"/>
    <lineage>
        <taxon>Bacteria</taxon>
        <taxon>Bacillati</taxon>
        <taxon>Bacillota</taxon>
        <taxon>Bacilli</taxon>
        <taxon>Bacillales</taxon>
        <taxon>Paenibacillaceae</taxon>
        <taxon>Brevibacillus</taxon>
    </lineage>
</organism>
<evidence type="ECO:0000256" key="1">
    <source>
        <dbReference type="ARBA" id="ARBA00034221"/>
    </source>
</evidence>
<evidence type="ECO:0000313" key="6">
    <source>
        <dbReference type="Proteomes" id="UP000319578"/>
    </source>
</evidence>
<evidence type="ECO:0000256" key="3">
    <source>
        <dbReference type="ARBA" id="ARBA00048505"/>
    </source>
</evidence>
<dbReference type="SMART" id="SM00849">
    <property type="entry name" value="Lactamase_B"/>
    <property type="match status" value="1"/>
</dbReference>
<name>A0ABQ0TS85_9BACL</name>
<dbReference type="InterPro" id="IPR001279">
    <property type="entry name" value="Metallo-B-lactamas"/>
</dbReference>
<dbReference type="SUPFAM" id="SSF56281">
    <property type="entry name" value="Metallo-hydrolase/oxidoreductase"/>
    <property type="match status" value="1"/>
</dbReference>
<dbReference type="InterPro" id="IPR036866">
    <property type="entry name" value="RibonucZ/Hydroxyglut_hydro"/>
</dbReference>
<protein>
    <recommendedName>
        <fullName evidence="4">Metallo-beta-lactamase domain-containing protein</fullName>
    </recommendedName>
</protein>
<sequence>MRIITLCGSTRFKKQFREVEATLTLQGNIVQSLGFFEQSDGMIITSEQEALFERIHAKKIDMADEILVIDVGGYIGKSTAKEIAYAKQLGKTVRYYSDLSPHAAHSELGDQVREKQEIVRLNDHVLYLPASHETDRPILAAISGTSRTLIMDAGNSPAHAALFLRGLSVYDLPRTELIALTHWHWDHIFGLSQMNLPAIAHVRTKFEMEKLAEMAWSDAALDQRVEEGIEISFCAEMIKKELPGLLRNEISIVPPTLVFEDRLEIDLGQVTCILQHVGGDHAQDSIVLYVKETKTLFLGDCLAPDIYTRDWNYSPAAFLELLSKIEAFDADTYVESHSAPMPKSQFQREMNEMKQMAQAVMQNRGDKNTVHDHLTEAFNREWTQTDDELLDYFLNGYR</sequence>
<comment type="catalytic activity">
    <reaction evidence="3">
        <text>3',5'-cyclic UMP + H2O = UMP + H(+)</text>
        <dbReference type="Rhea" id="RHEA:70575"/>
        <dbReference type="ChEBI" id="CHEBI:15377"/>
        <dbReference type="ChEBI" id="CHEBI:15378"/>
        <dbReference type="ChEBI" id="CHEBI:57865"/>
        <dbReference type="ChEBI" id="CHEBI:184387"/>
    </reaction>
    <physiologicalReaction direction="left-to-right" evidence="3">
        <dbReference type="Rhea" id="RHEA:70576"/>
    </physiologicalReaction>
</comment>
<feature type="domain" description="Metallo-beta-lactamase" evidence="4">
    <location>
        <begin position="135"/>
        <end position="337"/>
    </location>
</feature>
<dbReference type="Proteomes" id="UP000319578">
    <property type="component" value="Unassembled WGS sequence"/>
</dbReference>
<comment type="caution">
    <text evidence="5">The sequence shown here is derived from an EMBL/GenBank/DDBJ whole genome shotgun (WGS) entry which is preliminary data.</text>
</comment>
<dbReference type="PANTHER" id="PTHR42951:SF4">
    <property type="entry name" value="ACYL-COENZYME A THIOESTERASE MBLAC2"/>
    <property type="match status" value="1"/>
</dbReference>
<dbReference type="InterPro" id="IPR050855">
    <property type="entry name" value="NDM-1-like"/>
</dbReference>
<dbReference type="Pfam" id="PF00753">
    <property type="entry name" value="Lactamase_B"/>
    <property type="match status" value="1"/>
</dbReference>
<proteinExistence type="predicted"/>
<evidence type="ECO:0000256" key="2">
    <source>
        <dbReference type="ARBA" id="ARBA00034301"/>
    </source>
</evidence>
<evidence type="ECO:0000259" key="4">
    <source>
        <dbReference type="SMART" id="SM00849"/>
    </source>
</evidence>
<gene>
    <name evidence="5" type="ORF">BRE01_43860</name>
</gene>